<dbReference type="InterPro" id="IPR036388">
    <property type="entry name" value="WH-like_DNA-bd_sf"/>
</dbReference>
<feature type="domain" description="Transcription regulator PadR N-terminal" evidence="1">
    <location>
        <begin position="24"/>
        <end position="96"/>
    </location>
</feature>
<dbReference type="Gene3D" id="1.10.10.10">
    <property type="entry name" value="Winged helix-like DNA-binding domain superfamily/Winged helix DNA-binding domain"/>
    <property type="match status" value="1"/>
</dbReference>
<dbReference type="Proteomes" id="UP000465035">
    <property type="component" value="Chromosome"/>
</dbReference>
<evidence type="ECO:0000259" key="1">
    <source>
        <dbReference type="Pfam" id="PF03551"/>
    </source>
</evidence>
<sequence length="207" mass="24337">MSKRPMIDKSLRHIRRKILYELLILGVLTSRDMSGYKLRIILESSLVPRREISNGVMYPLLRKLANKGFIEFIEDDHNLRNKKMAHITSAGIERFRQLMNDTVSRDAKRESIFRFKFRAMAGVDSTTQEQILDDFEAAEHSDLKVYQEVHHHLHAKLDDPTANHPYIIWAIRSLDLSLSICRAKIKWIKNCRQKINEDRKRLNGQTK</sequence>
<reference evidence="2 3" key="1">
    <citation type="submission" date="2019-12" db="EMBL/GenBank/DDBJ databases">
        <title>Lactobacillus hilgardii FLUB.</title>
        <authorList>
            <person name="Gustaw K."/>
        </authorList>
    </citation>
    <scope>NUCLEOTIDE SEQUENCE [LARGE SCALE GENOMIC DNA]</scope>
    <source>
        <strain evidence="2 3">FLUB</strain>
    </source>
</reference>
<dbReference type="EMBL" id="CP047121">
    <property type="protein sequence ID" value="QHB53464.1"/>
    <property type="molecule type" value="Genomic_DNA"/>
</dbReference>
<gene>
    <name evidence="2" type="ORF">GQR93_13280</name>
</gene>
<dbReference type="InterPro" id="IPR036390">
    <property type="entry name" value="WH_DNA-bd_sf"/>
</dbReference>
<dbReference type="PANTHER" id="PTHR43252:SF6">
    <property type="entry name" value="NEGATIVE TRANSCRIPTION REGULATOR PADR"/>
    <property type="match status" value="1"/>
</dbReference>
<dbReference type="AlphaFoldDB" id="A0A6P1EHJ5"/>
<protein>
    <submittedName>
        <fullName evidence="2">PadR family transcriptional regulator</fullName>
    </submittedName>
</protein>
<evidence type="ECO:0000313" key="3">
    <source>
        <dbReference type="Proteomes" id="UP000465035"/>
    </source>
</evidence>
<name>A0A6P1EHJ5_LENHI</name>
<proteinExistence type="predicted"/>
<dbReference type="InterPro" id="IPR005149">
    <property type="entry name" value="Tscrpt_reg_PadR_N"/>
</dbReference>
<dbReference type="SUPFAM" id="SSF46785">
    <property type="entry name" value="Winged helix' DNA-binding domain"/>
    <property type="match status" value="1"/>
</dbReference>
<dbReference type="PANTHER" id="PTHR43252">
    <property type="entry name" value="TRANSCRIPTIONAL REGULATOR YQJI"/>
    <property type="match status" value="1"/>
</dbReference>
<evidence type="ECO:0000313" key="2">
    <source>
        <dbReference type="EMBL" id="QHB53464.1"/>
    </source>
</evidence>
<organism evidence="2 3">
    <name type="scientific">Lentilactobacillus hilgardii</name>
    <name type="common">Lactobacillus hilgardii</name>
    <dbReference type="NCBI Taxonomy" id="1588"/>
    <lineage>
        <taxon>Bacteria</taxon>
        <taxon>Bacillati</taxon>
        <taxon>Bacillota</taxon>
        <taxon>Bacilli</taxon>
        <taxon>Lactobacillales</taxon>
        <taxon>Lactobacillaceae</taxon>
        <taxon>Lentilactobacillus</taxon>
    </lineage>
</organism>
<accession>A0A6P1EHJ5</accession>
<dbReference type="Pfam" id="PF03551">
    <property type="entry name" value="PadR"/>
    <property type="match status" value="1"/>
</dbReference>